<evidence type="ECO:0000313" key="12">
    <source>
        <dbReference type="Proteomes" id="UP000199377"/>
    </source>
</evidence>
<dbReference type="OrthoDB" id="2877624at2"/>
<evidence type="ECO:0000256" key="4">
    <source>
        <dbReference type="ARBA" id="ARBA00022519"/>
    </source>
</evidence>
<accession>A0A1I3CVA6</accession>
<evidence type="ECO:0000313" key="11">
    <source>
        <dbReference type="EMBL" id="SFH78169.1"/>
    </source>
</evidence>
<protein>
    <recommendedName>
        <fullName evidence="9">TRAP transporter small permease protein</fullName>
    </recommendedName>
</protein>
<dbReference type="GO" id="GO:0015740">
    <property type="term" value="P:C4-dicarboxylate transport"/>
    <property type="evidence" value="ECO:0007669"/>
    <property type="project" value="TreeGrafter"/>
</dbReference>
<feature type="transmembrane region" description="Helical" evidence="9">
    <location>
        <begin position="57"/>
        <end position="75"/>
    </location>
</feature>
<keyword evidence="6 9" id="KW-1133">Transmembrane helix</keyword>
<dbReference type="PANTHER" id="PTHR35011:SF10">
    <property type="entry name" value="TRAP TRANSPORTER SMALL PERMEASE PROTEIN"/>
    <property type="match status" value="1"/>
</dbReference>
<dbReference type="InterPro" id="IPR007387">
    <property type="entry name" value="TRAP_DctQ"/>
</dbReference>
<keyword evidence="7 9" id="KW-0472">Membrane</keyword>
<dbReference type="GO" id="GO:0022857">
    <property type="term" value="F:transmembrane transporter activity"/>
    <property type="evidence" value="ECO:0007669"/>
    <property type="project" value="UniProtKB-UniRule"/>
</dbReference>
<organism evidence="11 12">
    <name type="scientific">Albimonas pacifica</name>
    <dbReference type="NCBI Taxonomy" id="1114924"/>
    <lineage>
        <taxon>Bacteria</taxon>
        <taxon>Pseudomonadati</taxon>
        <taxon>Pseudomonadota</taxon>
        <taxon>Alphaproteobacteria</taxon>
        <taxon>Rhodobacterales</taxon>
        <taxon>Paracoccaceae</taxon>
        <taxon>Albimonas</taxon>
    </lineage>
</organism>
<dbReference type="GO" id="GO:0005886">
    <property type="term" value="C:plasma membrane"/>
    <property type="evidence" value="ECO:0007669"/>
    <property type="project" value="UniProtKB-SubCell"/>
</dbReference>
<feature type="domain" description="Tripartite ATP-independent periplasmic transporters DctQ component" evidence="10">
    <location>
        <begin position="33"/>
        <end position="162"/>
    </location>
</feature>
<proteinExistence type="inferred from homology"/>
<dbReference type="InterPro" id="IPR055348">
    <property type="entry name" value="DctQ"/>
</dbReference>
<dbReference type="Proteomes" id="UP000199377">
    <property type="component" value="Unassembled WGS sequence"/>
</dbReference>
<dbReference type="RefSeq" id="WP_092858108.1">
    <property type="nucleotide sequence ID" value="NZ_FOQH01000002.1"/>
</dbReference>
<keyword evidence="2 9" id="KW-0813">Transport</keyword>
<evidence type="ECO:0000256" key="9">
    <source>
        <dbReference type="RuleBase" id="RU369079"/>
    </source>
</evidence>
<comment type="similarity">
    <text evidence="8 9">Belongs to the TRAP transporter small permease family.</text>
</comment>
<evidence type="ECO:0000256" key="3">
    <source>
        <dbReference type="ARBA" id="ARBA00022475"/>
    </source>
</evidence>
<comment type="subcellular location">
    <subcellularLocation>
        <location evidence="1 9">Cell inner membrane</location>
        <topology evidence="1 9">Multi-pass membrane protein</topology>
    </subcellularLocation>
</comment>
<dbReference type="STRING" id="1114924.SAMN05216258_102219"/>
<feature type="transmembrane region" description="Helical" evidence="9">
    <location>
        <begin position="95"/>
        <end position="117"/>
    </location>
</feature>
<feature type="transmembrane region" description="Helical" evidence="9">
    <location>
        <begin position="137"/>
        <end position="167"/>
    </location>
</feature>
<dbReference type="Pfam" id="PF04290">
    <property type="entry name" value="DctQ"/>
    <property type="match status" value="1"/>
</dbReference>
<evidence type="ECO:0000256" key="1">
    <source>
        <dbReference type="ARBA" id="ARBA00004429"/>
    </source>
</evidence>
<sequence>MTSGSGGPGPARRLWSRLLRAVEAVSAVSILVMMGLMTADVIGREGLNRPLPGASELIEFCLVAAVFTGLVFVSWRERHITADLFDALLGRRGRLALRAFGCAIGAGIFGLAAPQMLRLARRAADFGDVSATFGVPMGWPLGVMTALCAVCALAFVLRAVLLAAVLLRGEDLEEGAE</sequence>
<comment type="function">
    <text evidence="9">Part of the tripartite ATP-independent periplasmic (TRAP) transport system.</text>
</comment>
<evidence type="ECO:0000256" key="8">
    <source>
        <dbReference type="ARBA" id="ARBA00038436"/>
    </source>
</evidence>
<keyword evidence="4 9" id="KW-0997">Cell inner membrane</keyword>
<keyword evidence="3" id="KW-1003">Cell membrane</keyword>
<gene>
    <name evidence="11" type="ORF">SAMN05216258_102219</name>
</gene>
<reference evidence="11 12" key="1">
    <citation type="submission" date="2016-10" db="EMBL/GenBank/DDBJ databases">
        <authorList>
            <person name="de Groot N.N."/>
        </authorList>
    </citation>
    <scope>NUCLEOTIDE SEQUENCE [LARGE SCALE GENOMIC DNA]</scope>
    <source>
        <strain evidence="11 12">CGMCC 1.11030</strain>
    </source>
</reference>
<evidence type="ECO:0000259" key="10">
    <source>
        <dbReference type="Pfam" id="PF04290"/>
    </source>
</evidence>
<feature type="transmembrane region" description="Helical" evidence="9">
    <location>
        <begin position="18"/>
        <end position="37"/>
    </location>
</feature>
<dbReference type="EMBL" id="FOQH01000002">
    <property type="protein sequence ID" value="SFH78169.1"/>
    <property type="molecule type" value="Genomic_DNA"/>
</dbReference>
<evidence type="ECO:0000256" key="2">
    <source>
        <dbReference type="ARBA" id="ARBA00022448"/>
    </source>
</evidence>
<keyword evidence="5 9" id="KW-0812">Transmembrane</keyword>
<comment type="subunit">
    <text evidence="9">The complex comprises the extracytoplasmic solute receptor protein and the two transmembrane proteins.</text>
</comment>
<evidence type="ECO:0000256" key="6">
    <source>
        <dbReference type="ARBA" id="ARBA00022989"/>
    </source>
</evidence>
<evidence type="ECO:0000256" key="5">
    <source>
        <dbReference type="ARBA" id="ARBA00022692"/>
    </source>
</evidence>
<evidence type="ECO:0000256" key="7">
    <source>
        <dbReference type="ARBA" id="ARBA00023136"/>
    </source>
</evidence>
<dbReference type="PANTHER" id="PTHR35011">
    <property type="entry name" value="2,3-DIKETO-L-GULONATE TRAP TRANSPORTER SMALL PERMEASE PROTEIN YIAM"/>
    <property type="match status" value="1"/>
</dbReference>
<dbReference type="AlphaFoldDB" id="A0A1I3CVA6"/>
<name>A0A1I3CVA6_9RHOB</name>
<keyword evidence="12" id="KW-1185">Reference proteome</keyword>